<name>A0A8J6HLR4_TENMO</name>
<keyword evidence="4" id="KW-1185">Reference proteome</keyword>
<gene>
    <name evidence="3" type="ORF">GEV33_006193</name>
</gene>
<dbReference type="AlphaFoldDB" id="A0A8J6HLR4"/>
<evidence type="ECO:0000313" key="3">
    <source>
        <dbReference type="EMBL" id="KAH0816598.1"/>
    </source>
</evidence>
<feature type="domain" description="DDE-1" evidence="2">
    <location>
        <begin position="173"/>
        <end position="271"/>
    </location>
</feature>
<protein>
    <recommendedName>
        <fullName evidence="2">DDE-1 domain-containing protein</fullName>
    </recommendedName>
</protein>
<feature type="region of interest" description="Disordered" evidence="1">
    <location>
        <begin position="423"/>
        <end position="471"/>
    </location>
</feature>
<evidence type="ECO:0000313" key="4">
    <source>
        <dbReference type="Proteomes" id="UP000719412"/>
    </source>
</evidence>
<dbReference type="InterPro" id="IPR004875">
    <property type="entry name" value="DDE_SF_endonuclease_dom"/>
</dbReference>
<feature type="compositionally biased region" description="Polar residues" evidence="1">
    <location>
        <begin position="340"/>
        <end position="361"/>
    </location>
</feature>
<evidence type="ECO:0000259" key="2">
    <source>
        <dbReference type="Pfam" id="PF03184"/>
    </source>
</evidence>
<proteinExistence type="predicted"/>
<evidence type="ECO:0000256" key="1">
    <source>
        <dbReference type="SAM" id="MobiDB-lite"/>
    </source>
</evidence>
<dbReference type="InterPro" id="IPR050863">
    <property type="entry name" value="CenT-Element_Derived"/>
</dbReference>
<dbReference type="Pfam" id="PF03184">
    <property type="entry name" value="DDE_1"/>
    <property type="match status" value="1"/>
</dbReference>
<feature type="region of interest" description="Disordered" evidence="1">
    <location>
        <begin position="340"/>
        <end position="395"/>
    </location>
</feature>
<accession>A0A8J6HLR4</accession>
<comment type="caution">
    <text evidence="3">The sequence shown here is derived from an EMBL/GenBank/DDBJ whole genome shotgun (WGS) entry which is preliminary data.</text>
</comment>
<dbReference type="Proteomes" id="UP000719412">
    <property type="component" value="Unassembled WGS sequence"/>
</dbReference>
<reference evidence="3" key="2">
    <citation type="submission" date="2021-08" db="EMBL/GenBank/DDBJ databases">
        <authorList>
            <person name="Eriksson T."/>
        </authorList>
    </citation>
    <scope>NUCLEOTIDE SEQUENCE</scope>
    <source>
        <strain evidence="3">Stoneville</strain>
        <tissue evidence="3">Whole head</tissue>
    </source>
</reference>
<dbReference type="GO" id="GO:0003677">
    <property type="term" value="F:DNA binding"/>
    <property type="evidence" value="ECO:0007669"/>
    <property type="project" value="TreeGrafter"/>
</dbReference>
<organism evidence="3 4">
    <name type="scientific">Tenebrio molitor</name>
    <name type="common">Yellow mealworm beetle</name>
    <dbReference type="NCBI Taxonomy" id="7067"/>
    <lineage>
        <taxon>Eukaryota</taxon>
        <taxon>Metazoa</taxon>
        <taxon>Ecdysozoa</taxon>
        <taxon>Arthropoda</taxon>
        <taxon>Hexapoda</taxon>
        <taxon>Insecta</taxon>
        <taxon>Pterygota</taxon>
        <taxon>Neoptera</taxon>
        <taxon>Endopterygota</taxon>
        <taxon>Coleoptera</taxon>
        <taxon>Polyphaga</taxon>
        <taxon>Cucujiformia</taxon>
        <taxon>Tenebrionidae</taxon>
        <taxon>Tenebrio</taxon>
    </lineage>
</organism>
<dbReference type="EMBL" id="JABDTM020021265">
    <property type="protein sequence ID" value="KAH0816598.1"/>
    <property type="molecule type" value="Genomic_DNA"/>
</dbReference>
<dbReference type="PANTHER" id="PTHR19303:SF74">
    <property type="entry name" value="POGO TRANSPOSABLE ELEMENT WITH KRAB DOMAIN"/>
    <property type="match status" value="1"/>
</dbReference>
<sequence>MCYGLTYSQIRKMAYDYAKLLNCQYPESWEHKKTAGIDWLKGFMKRHEELSLRKPENTSLSRATSFNKTNLAEFQANFEQALRSYAFTPENIYNLDETGITTVVQAPNIVARKGTKQVGQIVSAERGQLITMCGIVNASGNSIPPVFVFPRARFHDTMLSGAPVGSLGLVNSPTSGWMTGPLFLKVLEHIQKFTRCSKENKILILMDNHESHCTLDAIVYARDHGMVLVTFPPHCTHRLQPLDVSVMGPFKTKLSVAQNDWLLNHPGKTITNHDLPALANTAYVNTFTMKNIIAGFAKPGIWPFSRNAFSDEDFEAASVTNRDLPLHETEALPEDAIEASSNDAKVSYSNNNEPSTSSQIENFPITPEMVRPLPKAEPRSKNKVNRRRKKSRILTYTPEKEKIEEETLARLSKNKKRKPVLNWKRRPVFVPPSSSKNIEEDSSDDSDPDNYSVHDESDDYPEQATTEEQLEPENLKKRFCFGEIIQKYDAFEYMIKYLKRGINKQHEFLKFYFPDKPDVSDVNIDDIVKKLPTPTSTVIGSTPVGFGTCSTAKHRPSPFAGQWYPALLTVIVRPSWEQVYYYY</sequence>
<reference evidence="3" key="1">
    <citation type="journal article" date="2020" name="J Insects Food Feed">
        <title>The yellow mealworm (Tenebrio molitor) genome: a resource for the emerging insects as food and feed industry.</title>
        <authorList>
            <person name="Eriksson T."/>
            <person name="Andere A."/>
            <person name="Kelstrup H."/>
            <person name="Emery V."/>
            <person name="Picard C."/>
        </authorList>
    </citation>
    <scope>NUCLEOTIDE SEQUENCE</scope>
    <source>
        <strain evidence="3">Stoneville</strain>
        <tissue evidence="3">Whole head</tissue>
    </source>
</reference>
<dbReference type="PANTHER" id="PTHR19303">
    <property type="entry name" value="TRANSPOSON"/>
    <property type="match status" value="1"/>
</dbReference>
<feature type="compositionally biased region" description="Basic residues" evidence="1">
    <location>
        <begin position="381"/>
        <end position="392"/>
    </location>
</feature>
<dbReference type="GO" id="GO:0005634">
    <property type="term" value="C:nucleus"/>
    <property type="evidence" value="ECO:0007669"/>
    <property type="project" value="TreeGrafter"/>
</dbReference>